<dbReference type="EMBL" id="JBAHYK010000972">
    <property type="protein sequence ID" value="KAL0570234.1"/>
    <property type="molecule type" value="Genomic_DNA"/>
</dbReference>
<evidence type="ECO:0000256" key="1">
    <source>
        <dbReference type="SAM" id="MobiDB-lite"/>
    </source>
</evidence>
<name>A0ABR3F4R7_9AGAR</name>
<feature type="compositionally biased region" description="Acidic residues" evidence="1">
    <location>
        <begin position="72"/>
        <end position="98"/>
    </location>
</feature>
<proteinExistence type="predicted"/>
<dbReference type="Proteomes" id="UP001465976">
    <property type="component" value="Unassembled WGS sequence"/>
</dbReference>
<protein>
    <submittedName>
        <fullName evidence="2">Uncharacterized protein</fullName>
    </submittedName>
</protein>
<feature type="region of interest" description="Disordered" evidence="1">
    <location>
        <begin position="62"/>
        <end position="107"/>
    </location>
</feature>
<organism evidence="2 3">
    <name type="scientific">Marasmius crinis-equi</name>
    <dbReference type="NCBI Taxonomy" id="585013"/>
    <lineage>
        <taxon>Eukaryota</taxon>
        <taxon>Fungi</taxon>
        <taxon>Dikarya</taxon>
        <taxon>Basidiomycota</taxon>
        <taxon>Agaricomycotina</taxon>
        <taxon>Agaricomycetes</taxon>
        <taxon>Agaricomycetidae</taxon>
        <taxon>Agaricales</taxon>
        <taxon>Marasmiineae</taxon>
        <taxon>Marasmiaceae</taxon>
        <taxon>Marasmius</taxon>
    </lineage>
</organism>
<comment type="caution">
    <text evidence="2">The sequence shown here is derived from an EMBL/GenBank/DDBJ whole genome shotgun (WGS) entry which is preliminary data.</text>
</comment>
<keyword evidence="3" id="KW-1185">Reference proteome</keyword>
<reference evidence="2 3" key="1">
    <citation type="submission" date="2024-02" db="EMBL/GenBank/DDBJ databases">
        <title>A draft genome for the cacao thread blight pathogen Marasmius crinis-equi.</title>
        <authorList>
            <person name="Cohen S.P."/>
            <person name="Baruah I.K."/>
            <person name="Amoako-Attah I."/>
            <person name="Bukari Y."/>
            <person name="Meinhardt L.W."/>
            <person name="Bailey B.A."/>
        </authorList>
    </citation>
    <scope>NUCLEOTIDE SEQUENCE [LARGE SCALE GENOMIC DNA]</scope>
    <source>
        <strain evidence="2 3">GH-76</strain>
    </source>
</reference>
<feature type="compositionally biased region" description="Acidic residues" evidence="1">
    <location>
        <begin position="40"/>
        <end position="51"/>
    </location>
</feature>
<evidence type="ECO:0000313" key="3">
    <source>
        <dbReference type="Proteomes" id="UP001465976"/>
    </source>
</evidence>
<feature type="region of interest" description="Disordered" evidence="1">
    <location>
        <begin position="38"/>
        <end position="57"/>
    </location>
</feature>
<sequence length="240" mass="26178">MPIHSENFQGLTIDALYFWMRSSSTLSRAIVGDKPKLDTKDEDVLEKDPDGEPGVTELAYLAHPPSVRDGNDPDDVDHDTEAVDGNEGEGEREDEDEAVGEHVHPSNPSSLITQQLILVAHHSTPDAISAPGVEGTLQLIVDYTLSESEGEREVEAAALMMHPMGTYRRASLMWKASPHLANDSSKPLKTSYPLACPRSPARKSRLYLSTVDHSAPLVDFPLKARECVINMNQNGVGLAT</sequence>
<gene>
    <name evidence="2" type="ORF">V5O48_011730</name>
</gene>
<evidence type="ECO:0000313" key="2">
    <source>
        <dbReference type="EMBL" id="KAL0570234.1"/>
    </source>
</evidence>
<accession>A0ABR3F4R7</accession>